<evidence type="ECO:0000259" key="9">
    <source>
        <dbReference type="PROSITE" id="PS51888"/>
    </source>
</evidence>
<name>A0A9Q0RQD0_BLOTA</name>
<dbReference type="OMA" id="NVMFMQW"/>
<keyword evidence="4 8" id="KW-0732">Signal</keyword>
<keyword evidence="6" id="KW-0325">Glycoprotein</keyword>
<dbReference type="GO" id="GO:0046872">
    <property type="term" value="F:metal ion binding"/>
    <property type="evidence" value="ECO:0007669"/>
    <property type="project" value="UniProtKB-KW"/>
</dbReference>
<evidence type="ECO:0000256" key="5">
    <source>
        <dbReference type="ARBA" id="ARBA00023157"/>
    </source>
</evidence>
<keyword evidence="11" id="KW-1185">Reference proteome</keyword>
<sequence>MKSIQLYLVFSLIILFDSCLEQVRSNGIELTAPLAESGKESALLKSRKRIVPNHKNVHIPTQQIPTLAETDLHQDFINERLKVSLDFNQYRNRYTPANRFGRQRNPQSNGIFLYDQNTGRFICFIHEDFRNGPRHGNRGGTSGSRKQNLNEGNKNIGSVDCITYEGIPGNCKPIATCFYEYGNLDEVYRNTCELGNNVPSVCCPINRHRPTRSVPFHYDPPIWPSIRLSISRRDVAIAVERTERVIQDFLSLESNFIRQGYFQRVNTMASIHQAVFGPPSQNLQSLNLNGFRALQVTRFLGKRFRLSPEEMRDGLSKFDMYGTKYERYCLPIPRCNRNDIYRTIDGSCNNLDNPLWGQSNTQFSRIMPPYYSDGISEFRESVNGRPLPLARVLSTELTTTSSRADHNTNVMFMQWGQFIDHDMTLGSNTRASNGQGLMCCNRTHLEDPVYHPACRPIIIPRRDPFYQRFNRRCNNFVRNAVGPKNNCNLGFREQTNVITSFLDASTVYGSEANRSSIVRTFRDGLLRVSEINRRQFLPYDTMNNSIACAVPRNMRLSGNAQRRCVFAGDVRVNQQFGILTLQLLFLREHNRLARQLKKINSHWNDEKLYQEARRIVGAEIQHITYNEWLPLALGRSVMNEAGLFPQQRGFCNGYDPQINPSIINEFAAAAFRWHSLVQGNYQLMDENGRVKQEFRMRNVFNNPALLYRDGAIDEATYGLLTNRAESFDPIFVDDLKNFLFPAANASFGMDLISINIQRGRDHGTPPYNQIRRACGLPIVRDFSDLDAFIRPGMAEKFAQIYDHVDDIDLFVGGVNEIPLSDGIVGPTFACVVAEQFRRLKYGDRFWYENGNMAHSFTEPQLQEIRKVTLSGIICHNGDRIKRIQPFSMIAKSRLNNNVGCDKIPQFNLKNWYDDDGYSRRG</sequence>
<feature type="chain" id="PRO_5040106412" description="Clip domain-containing protein" evidence="8">
    <location>
        <begin position="26"/>
        <end position="921"/>
    </location>
</feature>
<keyword evidence="3" id="KW-0575">Peroxidase</keyword>
<evidence type="ECO:0000256" key="3">
    <source>
        <dbReference type="ARBA" id="ARBA00022559"/>
    </source>
</evidence>
<dbReference type="SUPFAM" id="SSF48113">
    <property type="entry name" value="Heme-dependent peroxidases"/>
    <property type="match status" value="1"/>
</dbReference>
<dbReference type="FunFam" id="1.10.640.10:FF:000003">
    <property type="entry name" value="chorion peroxidase"/>
    <property type="match status" value="1"/>
</dbReference>
<dbReference type="Proteomes" id="UP001142055">
    <property type="component" value="Chromosome 1"/>
</dbReference>
<dbReference type="CDD" id="cd09823">
    <property type="entry name" value="peroxinectin_like"/>
    <property type="match status" value="1"/>
</dbReference>
<dbReference type="InterPro" id="IPR019791">
    <property type="entry name" value="Haem_peroxidase_animal"/>
</dbReference>
<dbReference type="InterPro" id="IPR022700">
    <property type="entry name" value="CLIP"/>
</dbReference>
<dbReference type="GO" id="GO:0004601">
    <property type="term" value="F:peroxidase activity"/>
    <property type="evidence" value="ECO:0007669"/>
    <property type="project" value="UniProtKB-KW"/>
</dbReference>
<evidence type="ECO:0000256" key="7">
    <source>
        <dbReference type="PIRSR" id="PIRSR619791-2"/>
    </source>
</evidence>
<evidence type="ECO:0000313" key="10">
    <source>
        <dbReference type="EMBL" id="KAJ6222621.1"/>
    </source>
</evidence>
<dbReference type="PRINTS" id="PR00457">
    <property type="entry name" value="ANPEROXIDASE"/>
</dbReference>
<feature type="binding site" description="axial binding residue" evidence="7">
    <location>
        <position position="674"/>
    </location>
    <ligand>
        <name>heme b</name>
        <dbReference type="ChEBI" id="CHEBI:60344"/>
    </ligand>
    <ligandPart>
        <name>Fe</name>
        <dbReference type="ChEBI" id="CHEBI:18248"/>
    </ligandPart>
</feature>
<comment type="caution">
    <text evidence="10">The sequence shown here is derived from an EMBL/GenBank/DDBJ whole genome shotgun (WGS) entry which is preliminary data.</text>
</comment>
<keyword evidence="7" id="KW-0408">Iron</keyword>
<evidence type="ECO:0000313" key="11">
    <source>
        <dbReference type="Proteomes" id="UP001142055"/>
    </source>
</evidence>
<gene>
    <name evidence="10" type="ORF">RDWZM_001166</name>
</gene>
<dbReference type="InterPro" id="IPR010255">
    <property type="entry name" value="Haem_peroxidase_sf"/>
</dbReference>
<keyword evidence="2" id="KW-0964">Secreted</keyword>
<feature type="signal peptide" evidence="8">
    <location>
        <begin position="1"/>
        <end position="25"/>
    </location>
</feature>
<evidence type="ECO:0000256" key="8">
    <source>
        <dbReference type="SAM" id="SignalP"/>
    </source>
</evidence>
<dbReference type="Gene3D" id="1.10.640.10">
    <property type="entry name" value="Haem peroxidase domain superfamily, animal type"/>
    <property type="match status" value="1"/>
</dbReference>
<dbReference type="PANTHER" id="PTHR11475:SF4">
    <property type="entry name" value="CHORION PEROXIDASE"/>
    <property type="match status" value="1"/>
</dbReference>
<dbReference type="GO" id="GO:0006979">
    <property type="term" value="P:response to oxidative stress"/>
    <property type="evidence" value="ECO:0007669"/>
    <property type="project" value="InterPro"/>
</dbReference>
<dbReference type="EMBL" id="JAPWDV010000001">
    <property type="protein sequence ID" value="KAJ6222621.1"/>
    <property type="molecule type" value="Genomic_DNA"/>
</dbReference>
<evidence type="ECO:0000256" key="2">
    <source>
        <dbReference type="ARBA" id="ARBA00022525"/>
    </source>
</evidence>
<comment type="subcellular location">
    <subcellularLocation>
        <location evidence="1">Secreted</location>
    </subcellularLocation>
</comment>
<evidence type="ECO:0000256" key="6">
    <source>
        <dbReference type="ARBA" id="ARBA00023180"/>
    </source>
</evidence>
<feature type="domain" description="Clip" evidence="9">
    <location>
        <begin position="160"/>
        <end position="203"/>
    </location>
</feature>
<protein>
    <recommendedName>
        <fullName evidence="9">Clip domain-containing protein</fullName>
    </recommendedName>
</protein>
<dbReference type="Pfam" id="PF03098">
    <property type="entry name" value="An_peroxidase"/>
    <property type="match status" value="1"/>
</dbReference>
<keyword evidence="3" id="KW-0560">Oxidoreductase</keyword>
<dbReference type="InterPro" id="IPR037120">
    <property type="entry name" value="Haem_peroxidase_sf_animal"/>
</dbReference>
<evidence type="ECO:0000256" key="4">
    <source>
        <dbReference type="ARBA" id="ARBA00022729"/>
    </source>
</evidence>
<dbReference type="AlphaFoldDB" id="A0A9Q0RQD0"/>
<keyword evidence="5" id="KW-1015">Disulfide bond</keyword>
<dbReference type="PANTHER" id="PTHR11475">
    <property type="entry name" value="OXIDASE/PEROXIDASE"/>
    <property type="match status" value="1"/>
</dbReference>
<keyword evidence="7" id="KW-0349">Heme</keyword>
<proteinExistence type="predicted"/>
<organism evidence="10 11">
    <name type="scientific">Blomia tropicalis</name>
    <name type="common">Mite</name>
    <dbReference type="NCBI Taxonomy" id="40697"/>
    <lineage>
        <taxon>Eukaryota</taxon>
        <taxon>Metazoa</taxon>
        <taxon>Ecdysozoa</taxon>
        <taxon>Arthropoda</taxon>
        <taxon>Chelicerata</taxon>
        <taxon>Arachnida</taxon>
        <taxon>Acari</taxon>
        <taxon>Acariformes</taxon>
        <taxon>Sarcoptiformes</taxon>
        <taxon>Astigmata</taxon>
        <taxon>Glycyphagoidea</taxon>
        <taxon>Echimyopodidae</taxon>
        <taxon>Blomia</taxon>
    </lineage>
</organism>
<dbReference type="GO" id="GO:0005576">
    <property type="term" value="C:extracellular region"/>
    <property type="evidence" value="ECO:0007669"/>
    <property type="project" value="UniProtKB-SubCell"/>
</dbReference>
<accession>A0A9Q0RQD0</accession>
<dbReference type="PROSITE" id="PS51888">
    <property type="entry name" value="CLIP"/>
    <property type="match status" value="1"/>
</dbReference>
<dbReference type="GO" id="GO:0020037">
    <property type="term" value="F:heme binding"/>
    <property type="evidence" value="ECO:0007669"/>
    <property type="project" value="InterPro"/>
</dbReference>
<keyword evidence="7" id="KW-0479">Metal-binding</keyword>
<dbReference type="PROSITE" id="PS50292">
    <property type="entry name" value="PEROXIDASE_3"/>
    <property type="match status" value="1"/>
</dbReference>
<evidence type="ECO:0000256" key="1">
    <source>
        <dbReference type="ARBA" id="ARBA00004613"/>
    </source>
</evidence>
<reference evidence="10" key="1">
    <citation type="submission" date="2022-12" db="EMBL/GenBank/DDBJ databases">
        <title>Genome assemblies of Blomia tropicalis.</title>
        <authorList>
            <person name="Cui Y."/>
        </authorList>
    </citation>
    <scope>NUCLEOTIDE SEQUENCE</scope>
    <source>
        <tissue evidence="10">Adult mites</tissue>
    </source>
</reference>